<evidence type="ECO:0000313" key="4">
    <source>
        <dbReference type="EMBL" id="ABE38148.1"/>
    </source>
</evidence>
<gene>
    <name evidence="4" type="ordered locus">RPD_0910</name>
</gene>
<dbReference type="PANTHER" id="PTHR13504:SF38">
    <property type="entry name" value="FIDO DOMAIN-CONTAINING PROTEIN"/>
    <property type="match status" value="1"/>
</dbReference>
<evidence type="ECO:0000256" key="2">
    <source>
        <dbReference type="PIRSR" id="PIRSR640198-2"/>
    </source>
</evidence>
<dbReference type="Pfam" id="PF02661">
    <property type="entry name" value="Fic"/>
    <property type="match status" value="1"/>
</dbReference>
<feature type="active site" evidence="1">
    <location>
        <position position="387"/>
    </location>
</feature>
<dbReference type="InterPro" id="IPR003812">
    <property type="entry name" value="Fido"/>
</dbReference>
<dbReference type="InterPro" id="IPR036597">
    <property type="entry name" value="Fido-like_dom_sf"/>
</dbReference>
<keyword evidence="2" id="KW-0067">ATP-binding</keyword>
<dbReference type="PANTHER" id="PTHR13504">
    <property type="entry name" value="FIDO DOMAIN-CONTAINING PROTEIN DDB_G0283145"/>
    <property type="match status" value="1"/>
</dbReference>
<dbReference type="AlphaFoldDB" id="Q13CP1"/>
<dbReference type="eggNOG" id="COG3177">
    <property type="taxonomic scope" value="Bacteria"/>
</dbReference>
<dbReference type="Gene3D" id="1.10.3290.10">
    <property type="entry name" value="Fido-like domain"/>
    <property type="match status" value="1"/>
</dbReference>
<evidence type="ECO:0000259" key="3">
    <source>
        <dbReference type="PROSITE" id="PS51459"/>
    </source>
</evidence>
<accession>Q13CP1</accession>
<sequence>MAFERFPANGTYFERFAVRLNVFPRRGHFWPAETFLERFSAEDHNIERFAARLNDFPPGPPVLNQEFHLQNQSLGQLRLHEMLELDVPKPHVRSTAVRGNRRTIEGQDALIEQFPPRYVPEDNAVGHLRFALRHEPLDMGVLTAALKAMPKQDIETWIKSKPTGAVSRRAWFLYETLTGDTLDIEDAGAVTYVDALDPERHIVGNGARSRRHKVTNNLLGVPGLFLTVRRTAKIQQHIAEKLDEVAKAYTENVPAETLMRAVQYLYTKETKSSFEIEHERPTPEKERRFIAALEQGEKFDPTDEKGLIALQNEIVDPRYAASDVRDFQNFVGETLGSHREKVHFVCPKPEDVKPLISDWMKMTARLKQDAEPVTAAALIAFTFVFIHPFEDGNGRIHRFLIHHVLSSQNYTPKGIIFPVSAAILRDIKEYDTALASYSDPLLAHVKYRMTPKNEVEVLNETAHLYRYFDATRFVEYLYDKLAETIAIDLKEEVEFVEKFDRAYTAVTNQIDMPNRRASLFVRACMQNAGKLSKKKREQFPELTDEEITMIEEAIAEALAELDES</sequence>
<dbReference type="GO" id="GO:0005524">
    <property type="term" value="F:ATP binding"/>
    <property type="evidence" value="ECO:0007669"/>
    <property type="project" value="UniProtKB-KW"/>
</dbReference>
<dbReference type="KEGG" id="rpd:RPD_0910"/>
<dbReference type="EMBL" id="CP000283">
    <property type="protein sequence ID" value="ABE38148.1"/>
    <property type="molecule type" value="Genomic_DNA"/>
</dbReference>
<proteinExistence type="predicted"/>
<dbReference type="PROSITE" id="PS51459">
    <property type="entry name" value="FIDO"/>
    <property type="match status" value="1"/>
</dbReference>
<name>Q13CP1_RHOPS</name>
<dbReference type="InterPro" id="IPR040198">
    <property type="entry name" value="Fido_containing"/>
</dbReference>
<dbReference type="Proteomes" id="UP000001818">
    <property type="component" value="Chromosome"/>
</dbReference>
<feature type="binding site" evidence="2">
    <location>
        <begin position="391"/>
        <end position="398"/>
    </location>
    <ligand>
        <name>ATP</name>
        <dbReference type="ChEBI" id="CHEBI:30616"/>
    </ligand>
</feature>
<feature type="domain" description="Fido" evidence="3">
    <location>
        <begin position="302"/>
        <end position="450"/>
    </location>
</feature>
<dbReference type="BioCyc" id="RPAL316057:RPD_RS04635-MONOMER"/>
<reference evidence="4 5" key="1">
    <citation type="submission" date="2006-03" db="EMBL/GenBank/DDBJ databases">
        <title>Complete sequence of Rhodopseudomonas palustris BisB5.</title>
        <authorList>
            <consortium name="US DOE Joint Genome Institute"/>
            <person name="Copeland A."/>
            <person name="Lucas S."/>
            <person name="Lapidus A."/>
            <person name="Barry K."/>
            <person name="Detter J.C."/>
            <person name="Glavina del Rio T."/>
            <person name="Hammon N."/>
            <person name="Israni S."/>
            <person name="Dalin E."/>
            <person name="Tice H."/>
            <person name="Pitluck S."/>
            <person name="Chain P."/>
            <person name="Malfatti S."/>
            <person name="Shin M."/>
            <person name="Vergez L."/>
            <person name="Schmutz J."/>
            <person name="Larimer F."/>
            <person name="Land M."/>
            <person name="Hauser L."/>
            <person name="Pelletier D.A."/>
            <person name="Kyrpides N."/>
            <person name="Lykidis A."/>
            <person name="Oda Y."/>
            <person name="Harwood C.S."/>
            <person name="Richardson P."/>
        </authorList>
    </citation>
    <scope>NUCLEOTIDE SEQUENCE [LARGE SCALE GENOMIC DNA]</scope>
    <source>
        <strain evidence="4 5">BisB5</strain>
    </source>
</reference>
<keyword evidence="2" id="KW-0547">Nucleotide-binding</keyword>
<organism evidence="4 5">
    <name type="scientific">Rhodopseudomonas palustris (strain BisB5)</name>
    <dbReference type="NCBI Taxonomy" id="316057"/>
    <lineage>
        <taxon>Bacteria</taxon>
        <taxon>Pseudomonadati</taxon>
        <taxon>Pseudomonadota</taxon>
        <taxon>Alphaproteobacteria</taxon>
        <taxon>Hyphomicrobiales</taxon>
        <taxon>Nitrobacteraceae</taxon>
        <taxon>Rhodopseudomonas</taxon>
    </lineage>
</organism>
<evidence type="ECO:0000313" key="5">
    <source>
        <dbReference type="Proteomes" id="UP000001818"/>
    </source>
</evidence>
<dbReference type="SUPFAM" id="SSF140931">
    <property type="entry name" value="Fic-like"/>
    <property type="match status" value="1"/>
</dbReference>
<protein>
    <submittedName>
        <fullName evidence="4">Filamentation induced by cAMP protein Fic</fullName>
    </submittedName>
</protein>
<dbReference type="HOGENOM" id="CLU_042149_0_0_5"/>
<evidence type="ECO:0000256" key="1">
    <source>
        <dbReference type="PIRSR" id="PIRSR640198-1"/>
    </source>
</evidence>
<dbReference type="STRING" id="316057.RPD_0910"/>